<dbReference type="InterPro" id="IPR036429">
    <property type="entry name" value="SpoA-like_sf"/>
</dbReference>
<dbReference type="GO" id="GO:0071973">
    <property type="term" value="P:bacterial-type flagellum-dependent cell motility"/>
    <property type="evidence" value="ECO:0007669"/>
    <property type="project" value="InterPro"/>
</dbReference>
<keyword evidence="9" id="KW-0282">Flagellum</keyword>
<dbReference type="AlphaFoldDB" id="A0AA92IDZ8"/>
<organism evidence="9 10">
    <name type="scientific">Ralstonia solanacearum</name>
    <name type="common">Pseudomonas solanacearum</name>
    <dbReference type="NCBI Taxonomy" id="305"/>
    <lineage>
        <taxon>Bacteria</taxon>
        <taxon>Pseudomonadati</taxon>
        <taxon>Pseudomonadota</taxon>
        <taxon>Betaproteobacteria</taxon>
        <taxon>Burkholderiales</taxon>
        <taxon>Burkholderiaceae</taxon>
        <taxon>Ralstonia</taxon>
        <taxon>Ralstonia solanacearum species complex</taxon>
    </lineage>
</organism>
<keyword evidence="4" id="KW-1003">Cell membrane</keyword>
<dbReference type="Gene3D" id="2.30.330.10">
    <property type="entry name" value="SpoA-like"/>
    <property type="match status" value="1"/>
</dbReference>
<gene>
    <name evidence="9" type="ORF">E7Z57_09675</name>
</gene>
<dbReference type="GO" id="GO:0003774">
    <property type="term" value="F:cytoskeletal motor activity"/>
    <property type="evidence" value="ECO:0007669"/>
    <property type="project" value="InterPro"/>
</dbReference>
<name>A0AA92IDZ8_RALSL</name>
<evidence type="ECO:0000313" key="10">
    <source>
        <dbReference type="Proteomes" id="UP000310553"/>
    </source>
</evidence>
<evidence type="ECO:0000256" key="2">
    <source>
        <dbReference type="ARBA" id="ARBA00009226"/>
    </source>
</evidence>
<keyword evidence="6" id="KW-0283">Flagellar rotation</keyword>
<dbReference type="PRINTS" id="PR00956">
    <property type="entry name" value="FLGMOTORFLIN"/>
</dbReference>
<dbReference type="GO" id="GO:0009425">
    <property type="term" value="C:bacterial-type flagellum basal body"/>
    <property type="evidence" value="ECO:0007669"/>
    <property type="project" value="InterPro"/>
</dbReference>
<keyword evidence="5" id="KW-0145">Chemotaxis</keyword>
<evidence type="ECO:0000256" key="4">
    <source>
        <dbReference type="ARBA" id="ARBA00022475"/>
    </source>
</evidence>
<protein>
    <recommendedName>
        <fullName evidence="3">Flagellar motor switch protein FliN</fullName>
    </recommendedName>
</protein>
<dbReference type="PANTHER" id="PTHR43484">
    <property type="match status" value="1"/>
</dbReference>
<feature type="domain" description="Flagellar motor switch protein FliN-like C-terminal" evidence="8">
    <location>
        <begin position="58"/>
        <end position="126"/>
    </location>
</feature>
<evidence type="ECO:0000256" key="5">
    <source>
        <dbReference type="ARBA" id="ARBA00022500"/>
    </source>
</evidence>
<evidence type="ECO:0000256" key="3">
    <source>
        <dbReference type="ARBA" id="ARBA00021897"/>
    </source>
</evidence>
<dbReference type="GO" id="GO:0006935">
    <property type="term" value="P:chemotaxis"/>
    <property type="evidence" value="ECO:0007669"/>
    <property type="project" value="UniProtKB-KW"/>
</dbReference>
<dbReference type="Pfam" id="PF01052">
    <property type="entry name" value="FliMN_C"/>
    <property type="match status" value="1"/>
</dbReference>
<dbReference type="GO" id="GO:0005886">
    <property type="term" value="C:plasma membrane"/>
    <property type="evidence" value="ECO:0007669"/>
    <property type="project" value="UniProtKB-SubCell"/>
</dbReference>
<proteinExistence type="inferred from homology"/>
<dbReference type="SUPFAM" id="SSF101801">
    <property type="entry name" value="Surface presentation of antigens (SPOA)"/>
    <property type="match status" value="1"/>
</dbReference>
<accession>A0AA92IDZ8</accession>
<comment type="similarity">
    <text evidence="2">Belongs to the FliN/MopA/SpaO family.</text>
</comment>
<evidence type="ECO:0000256" key="7">
    <source>
        <dbReference type="ARBA" id="ARBA00023136"/>
    </source>
</evidence>
<keyword evidence="9" id="KW-0969">Cilium</keyword>
<evidence type="ECO:0000256" key="1">
    <source>
        <dbReference type="ARBA" id="ARBA00004413"/>
    </source>
</evidence>
<evidence type="ECO:0000259" key="8">
    <source>
        <dbReference type="Pfam" id="PF01052"/>
    </source>
</evidence>
<dbReference type="Proteomes" id="UP000310553">
    <property type="component" value="Chromosome"/>
</dbReference>
<evidence type="ECO:0000256" key="6">
    <source>
        <dbReference type="ARBA" id="ARBA00022779"/>
    </source>
</evidence>
<dbReference type="EMBL" id="CP039339">
    <property type="protein sequence ID" value="QCX49350.1"/>
    <property type="molecule type" value="Genomic_DNA"/>
</dbReference>
<dbReference type="InterPro" id="IPR001172">
    <property type="entry name" value="FliN_T3SS_HrcQb"/>
</dbReference>
<comment type="subcellular location">
    <subcellularLocation>
        <location evidence="1">Cell membrane</location>
        <topology evidence="1">Peripheral membrane protein</topology>
        <orientation evidence="1">Cytoplasmic side</orientation>
    </subcellularLocation>
</comment>
<dbReference type="InterPro" id="IPR051469">
    <property type="entry name" value="FliN/MopA/SpaO"/>
</dbReference>
<keyword evidence="9" id="KW-0966">Cell projection</keyword>
<reference evidence="9 10" key="1">
    <citation type="submission" date="2019-04" db="EMBL/GenBank/DDBJ databases">
        <title>Complete Genome of UW386 and Higher Quality Genome of UW700.</title>
        <authorList>
            <person name="Jacobs J."/>
            <person name="Perez A."/>
            <person name="Steidl O."/>
            <person name="Allen C."/>
        </authorList>
    </citation>
    <scope>NUCLEOTIDE SEQUENCE [LARGE SCALE GENOMIC DNA]</scope>
    <source>
        <strain evidence="9 10">UW386</strain>
    </source>
</reference>
<sequence>MEPFLNPVTTDQAPGFAEPHGVQPVAQTLALGELHSTDEAVSNAPLLSGTMPSSANPLHRVKAQLTVCVGTATLTVGELMAAKAQQVLRLDSKVAQPVDLLLEGKVVARGQLVAVDEHFGVRITELPVALTV</sequence>
<dbReference type="InterPro" id="IPR001543">
    <property type="entry name" value="FliN-like_C"/>
</dbReference>
<dbReference type="PANTHER" id="PTHR43484:SF1">
    <property type="entry name" value="FLAGELLAR MOTOR SWITCH PROTEIN FLIN"/>
    <property type="match status" value="1"/>
</dbReference>
<evidence type="ECO:0000313" key="9">
    <source>
        <dbReference type="EMBL" id="QCX49350.1"/>
    </source>
</evidence>
<keyword evidence="7" id="KW-0472">Membrane</keyword>